<dbReference type="InterPro" id="IPR029063">
    <property type="entry name" value="SAM-dependent_MTases_sf"/>
</dbReference>
<accession>A0A067DLE4</accession>
<protein>
    <recommendedName>
        <fullName evidence="4">O-methyltransferase C-terminal domain-containing protein</fullName>
    </recommendedName>
</protein>
<dbReference type="Gene3D" id="3.40.50.150">
    <property type="entry name" value="Vaccinia Virus protein VP39"/>
    <property type="match status" value="1"/>
</dbReference>
<dbReference type="AlphaFoldDB" id="A0A067DLE4"/>
<evidence type="ECO:0000256" key="2">
    <source>
        <dbReference type="ARBA" id="ARBA00022679"/>
    </source>
</evidence>
<dbReference type="PROSITE" id="PS51683">
    <property type="entry name" value="SAM_OMT_II"/>
    <property type="match status" value="1"/>
</dbReference>
<dbReference type="STRING" id="2711.A0A067DLE4"/>
<evidence type="ECO:0000256" key="1">
    <source>
        <dbReference type="ARBA" id="ARBA00022603"/>
    </source>
</evidence>
<sequence length="118" mass="13234">LMLLASREINVVWGRYHLKDAVLEGGIPFNMAYGMNTYEYHGKDPRYNKIFNNGMFSHSTITMKKFLENYKGFEGLKSVVDVGGGIGASLNMIISKYPSIKGINFDLPHVIQDAPAYP</sequence>
<keyword evidence="1" id="KW-0489">Methyltransferase</keyword>
<proteinExistence type="predicted"/>
<evidence type="ECO:0000313" key="5">
    <source>
        <dbReference type="EMBL" id="KDO43799.1"/>
    </source>
</evidence>
<gene>
    <name evidence="5" type="ORF">CISIN_1g043449mg</name>
</gene>
<dbReference type="InterPro" id="IPR001077">
    <property type="entry name" value="COMT_C"/>
</dbReference>
<dbReference type="Proteomes" id="UP000027120">
    <property type="component" value="Unassembled WGS sequence"/>
</dbReference>
<reference evidence="5 6" key="1">
    <citation type="submission" date="2014-04" db="EMBL/GenBank/DDBJ databases">
        <authorList>
            <consortium name="International Citrus Genome Consortium"/>
            <person name="Gmitter F."/>
            <person name="Chen C."/>
            <person name="Farmerie W."/>
            <person name="Harkins T."/>
            <person name="Desany B."/>
            <person name="Mohiuddin M."/>
            <person name="Kodira C."/>
            <person name="Borodovsky M."/>
            <person name="Lomsadze A."/>
            <person name="Burns P."/>
            <person name="Jenkins J."/>
            <person name="Prochnik S."/>
            <person name="Shu S."/>
            <person name="Chapman J."/>
            <person name="Pitluck S."/>
            <person name="Schmutz J."/>
            <person name="Rokhsar D."/>
        </authorList>
    </citation>
    <scope>NUCLEOTIDE SEQUENCE</scope>
</reference>
<dbReference type="PANTHER" id="PTHR11746">
    <property type="entry name" value="O-METHYLTRANSFERASE"/>
    <property type="match status" value="1"/>
</dbReference>
<keyword evidence="2" id="KW-0808">Transferase</keyword>
<dbReference type="Pfam" id="PF00891">
    <property type="entry name" value="Methyltransf_2"/>
    <property type="match status" value="1"/>
</dbReference>
<dbReference type="SUPFAM" id="SSF53335">
    <property type="entry name" value="S-adenosyl-L-methionine-dependent methyltransferases"/>
    <property type="match status" value="1"/>
</dbReference>
<feature type="non-terminal residue" evidence="5">
    <location>
        <position position="1"/>
    </location>
</feature>
<dbReference type="InterPro" id="IPR016461">
    <property type="entry name" value="COMT-like"/>
</dbReference>
<evidence type="ECO:0000313" key="6">
    <source>
        <dbReference type="Proteomes" id="UP000027120"/>
    </source>
</evidence>
<evidence type="ECO:0000259" key="4">
    <source>
        <dbReference type="Pfam" id="PF00891"/>
    </source>
</evidence>
<keyword evidence="6" id="KW-1185">Reference proteome</keyword>
<organism evidence="5 6">
    <name type="scientific">Citrus sinensis</name>
    <name type="common">Sweet orange</name>
    <name type="synonym">Citrus aurantium var. sinensis</name>
    <dbReference type="NCBI Taxonomy" id="2711"/>
    <lineage>
        <taxon>Eukaryota</taxon>
        <taxon>Viridiplantae</taxon>
        <taxon>Streptophyta</taxon>
        <taxon>Embryophyta</taxon>
        <taxon>Tracheophyta</taxon>
        <taxon>Spermatophyta</taxon>
        <taxon>Magnoliopsida</taxon>
        <taxon>eudicotyledons</taxon>
        <taxon>Gunneridae</taxon>
        <taxon>Pentapetalae</taxon>
        <taxon>rosids</taxon>
        <taxon>malvids</taxon>
        <taxon>Sapindales</taxon>
        <taxon>Rutaceae</taxon>
        <taxon>Aurantioideae</taxon>
        <taxon>Citrus</taxon>
    </lineage>
</organism>
<keyword evidence="3" id="KW-0949">S-adenosyl-L-methionine</keyword>
<dbReference type="EMBL" id="KK785353">
    <property type="protein sequence ID" value="KDO43799.1"/>
    <property type="molecule type" value="Genomic_DNA"/>
</dbReference>
<dbReference type="eggNOG" id="KOG3178">
    <property type="taxonomic scope" value="Eukaryota"/>
</dbReference>
<dbReference type="GO" id="GO:0032259">
    <property type="term" value="P:methylation"/>
    <property type="evidence" value="ECO:0007669"/>
    <property type="project" value="UniProtKB-KW"/>
</dbReference>
<feature type="non-terminal residue" evidence="5">
    <location>
        <position position="118"/>
    </location>
</feature>
<name>A0A067DLE4_CITSI</name>
<feature type="domain" description="O-methyltransferase C-terminal" evidence="4">
    <location>
        <begin position="16"/>
        <end position="117"/>
    </location>
</feature>
<dbReference type="SMR" id="A0A067DLE4"/>
<dbReference type="GO" id="GO:0008171">
    <property type="term" value="F:O-methyltransferase activity"/>
    <property type="evidence" value="ECO:0007669"/>
    <property type="project" value="InterPro"/>
</dbReference>
<evidence type="ECO:0000256" key="3">
    <source>
        <dbReference type="ARBA" id="ARBA00022691"/>
    </source>
</evidence>